<keyword evidence="2" id="KW-1133">Transmembrane helix</keyword>
<feature type="region of interest" description="Disordered" evidence="1">
    <location>
        <begin position="215"/>
        <end position="325"/>
    </location>
</feature>
<comment type="caution">
    <text evidence="3">The sequence shown here is derived from an EMBL/GenBank/DDBJ whole genome shotgun (WGS) entry which is preliminary data.</text>
</comment>
<proteinExistence type="predicted"/>
<feature type="compositionally biased region" description="Polar residues" evidence="1">
    <location>
        <begin position="261"/>
        <end position="271"/>
    </location>
</feature>
<keyword evidence="2" id="KW-0472">Membrane</keyword>
<evidence type="ECO:0000256" key="2">
    <source>
        <dbReference type="SAM" id="Phobius"/>
    </source>
</evidence>
<organism evidence="3 4">
    <name type="scientific">Pseudocohnilembus persalinus</name>
    <name type="common">Ciliate</name>
    <dbReference type="NCBI Taxonomy" id="266149"/>
    <lineage>
        <taxon>Eukaryota</taxon>
        <taxon>Sar</taxon>
        <taxon>Alveolata</taxon>
        <taxon>Ciliophora</taxon>
        <taxon>Intramacronucleata</taxon>
        <taxon>Oligohymenophorea</taxon>
        <taxon>Scuticociliatia</taxon>
        <taxon>Philasterida</taxon>
        <taxon>Pseudocohnilembidae</taxon>
        <taxon>Pseudocohnilembus</taxon>
    </lineage>
</organism>
<dbReference type="InterPro" id="IPR006212">
    <property type="entry name" value="Furin_repeat"/>
</dbReference>
<protein>
    <submittedName>
        <fullName evidence="3">Insulin-like growth factor binding protein, N-terminal</fullName>
    </submittedName>
</protein>
<name>A0A0V0QD64_PSEPJ</name>
<dbReference type="AlphaFoldDB" id="A0A0V0QD64"/>
<feature type="transmembrane region" description="Helical" evidence="2">
    <location>
        <begin position="60"/>
        <end position="78"/>
    </location>
</feature>
<dbReference type="InParanoid" id="A0A0V0QD64"/>
<feature type="compositionally biased region" description="Polar residues" evidence="1">
    <location>
        <begin position="289"/>
        <end position="325"/>
    </location>
</feature>
<evidence type="ECO:0000313" key="4">
    <source>
        <dbReference type="Proteomes" id="UP000054937"/>
    </source>
</evidence>
<feature type="compositionally biased region" description="Low complexity" evidence="1">
    <location>
        <begin position="215"/>
        <end position="245"/>
    </location>
</feature>
<evidence type="ECO:0000256" key="1">
    <source>
        <dbReference type="SAM" id="MobiDB-lite"/>
    </source>
</evidence>
<dbReference type="EMBL" id="LDAU01000194">
    <property type="protein sequence ID" value="KRX00140.1"/>
    <property type="molecule type" value="Genomic_DNA"/>
</dbReference>
<dbReference type="CDD" id="cd00064">
    <property type="entry name" value="FU"/>
    <property type="match status" value="1"/>
</dbReference>
<dbReference type="Proteomes" id="UP000054937">
    <property type="component" value="Unassembled WGS sequence"/>
</dbReference>
<dbReference type="InterPro" id="IPR009030">
    <property type="entry name" value="Growth_fac_rcpt_cys_sf"/>
</dbReference>
<evidence type="ECO:0000313" key="3">
    <source>
        <dbReference type="EMBL" id="KRX00140.1"/>
    </source>
</evidence>
<gene>
    <name evidence="3" type="ORF">PPERSA_10639</name>
</gene>
<reference evidence="3 4" key="1">
    <citation type="journal article" date="2015" name="Sci. Rep.">
        <title>Genome of the facultative scuticociliatosis pathogen Pseudocohnilembus persalinus provides insight into its virulence through horizontal gene transfer.</title>
        <authorList>
            <person name="Xiong J."/>
            <person name="Wang G."/>
            <person name="Cheng J."/>
            <person name="Tian M."/>
            <person name="Pan X."/>
            <person name="Warren A."/>
            <person name="Jiang C."/>
            <person name="Yuan D."/>
            <person name="Miao W."/>
        </authorList>
    </citation>
    <scope>NUCLEOTIDE SEQUENCE [LARGE SCALE GENOMIC DNA]</scope>
    <source>
        <strain evidence="3">36N120E</strain>
    </source>
</reference>
<accession>A0A0V0QD64</accession>
<dbReference type="SUPFAM" id="SSF57184">
    <property type="entry name" value="Growth factor receptor domain"/>
    <property type="match status" value="1"/>
</dbReference>
<keyword evidence="4" id="KW-1185">Reference proteome</keyword>
<sequence length="325" mass="37600">MPALQDYCDDNCATCESDTVCKECEEDIQRELVDGKCVCEDGFFENSRGLCESENQTANYILLVFVIFFIISFFAYVFNIHKSNPLRFCNLLQLRHHPIPIPQHEFNKAIYPISMNLQNNNTSQQINTTHNQFETTNKSLINRDYDDEKKFRMVRDPQIIGRTPTKGPKDLDDINSNANTVQIEKQSTLKKSNIDIIGIDDDFSQKTPNIQYENQKQGQFQSQQQKNFQNKPQLQQQKSQKSLNSDNYQPDSFRAKENKFVVNNDNDQAVSIHSDWDDEEEDGDDNQRVSDNNIQSTSMRPDVSSNNLVSGQKSDQKFNNYFANK</sequence>
<keyword evidence="2" id="KW-0812">Transmembrane</keyword>